<sequence length="37" mass="4100">MDGQILANGLVTLKGVSKLHDQLITVGKKNMEKFSER</sequence>
<reference evidence="1 2" key="1">
    <citation type="submission" date="2020-08" db="EMBL/GenBank/DDBJ databases">
        <title>Genomic Encyclopedia of Type Strains, Phase IV (KMG-IV): sequencing the most valuable type-strain genomes for metagenomic binning, comparative biology and taxonomic classification.</title>
        <authorList>
            <person name="Goeker M."/>
        </authorList>
    </citation>
    <scope>NUCLEOTIDE SEQUENCE [LARGE SCALE GENOMIC DNA]</scope>
    <source>
        <strain evidence="1 2">DSM 11805</strain>
    </source>
</reference>
<protein>
    <submittedName>
        <fullName evidence="1">Uncharacterized protein</fullName>
    </submittedName>
</protein>
<proteinExistence type="predicted"/>
<evidence type="ECO:0000313" key="1">
    <source>
        <dbReference type="EMBL" id="MBB6513319.1"/>
    </source>
</evidence>
<evidence type="ECO:0000313" key="2">
    <source>
        <dbReference type="Proteomes" id="UP000572212"/>
    </source>
</evidence>
<gene>
    <name evidence="1" type="ORF">GGQ92_002126</name>
</gene>
<dbReference type="EMBL" id="JACHON010000010">
    <property type="protein sequence ID" value="MBB6513319.1"/>
    <property type="molecule type" value="Genomic_DNA"/>
</dbReference>
<organism evidence="1 2">
    <name type="scientific">Gracilibacillus halotolerans</name>
    <dbReference type="NCBI Taxonomy" id="74386"/>
    <lineage>
        <taxon>Bacteria</taxon>
        <taxon>Bacillati</taxon>
        <taxon>Bacillota</taxon>
        <taxon>Bacilli</taxon>
        <taxon>Bacillales</taxon>
        <taxon>Bacillaceae</taxon>
        <taxon>Gracilibacillus</taxon>
    </lineage>
</organism>
<accession>A0A841RLF7</accession>
<dbReference type="AlphaFoldDB" id="A0A841RLF7"/>
<dbReference type="Proteomes" id="UP000572212">
    <property type="component" value="Unassembled WGS sequence"/>
</dbReference>
<name>A0A841RLF7_9BACI</name>
<keyword evidence="2" id="KW-1185">Reference proteome</keyword>
<comment type="caution">
    <text evidence="1">The sequence shown here is derived from an EMBL/GenBank/DDBJ whole genome shotgun (WGS) entry which is preliminary data.</text>
</comment>